<comment type="caution">
    <text evidence="2">The sequence shown here is derived from an EMBL/GenBank/DDBJ whole genome shotgun (WGS) entry which is preliminary data.</text>
</comment>
<keyword evidence="3" id="KW-1185">Reference proteome</keyword>
<name>A0A495VQM0_9RHOO</name>
<reference evidence="2 3" key="1">
    <citation type="submission" date="2018-10" db="EMBL/GenBank/DDBJ databases">
        <title>Genomic Encyclopedia of Type Strains, Phase IV (KMG-IV): sequencing the most valuable type-strain genomes for metagenomic binning, comparative biology and taxonomic classification.</title>
        <authorList>
            <person name="Goeker M."/>
        </authorList>
    </citation>
    <scope>NUCLEOTIDE SEQUENCE [LARGE SCALE GENOMIC DNA]</scope>
    <source>
        <strain evidence="2 3">DSM 23841</strain>
    </source>
</reference>
<accession>A0A495VQM0</accession>
<keyword evidence="1" id="KW-0472">Membrane</keyword>
<feature type="transmembrane region" description="Helical" evidence="1">
    <location>
        <begin position="72"/>
        <end position="91"/>
    </location>
</feature>
<feature type="transmembrane region" description="Helical" evidence="1">
    <location>
        <begin position="42"/>
        <end position="60"/>
    </location>
</feature>
<sequence>MTPTAPAPRLLAPTLAWLTLLALTFASLLLGRWLHGAPALPWLVAAIVWVKGWLICRCFLEAPLAHPFIRRVLAGFVLAVPVALVLLALFGPEFARWATL</sequence>
<dbReference type="OrthoDB" id="9181767at2"/>
<gene>
    <name evidence="2" type="ORF">DFR40_2649</name>
</gene>
<protein>
    <recommendedName>
        <fullName evidence="4">Cytochrome c oxidase subunit IV</fullName>
    </recommendedName>
</protein>
<dbReference type="Proteomes" id="UP000270626">
    <property type="component" value="Unassembled WGS sequence"/>
</dbReference>
<evidence type="ECO:0000313" key="2">
    <source>
        <dbReference type="EMBL" id="RKT50723.1"/>
    </source>
</evidence>
<dbReference type="AlphaFoldDB" id="A0A495VQM0"/>
<dbReference type="EMBL" id="RBXP01000017">
    <property type="protein sequence ID" value="RKT50723.1"/>
    <property type="molecule type" value="Genomic_DNA"/>
</dbReference>
<evidence type="ECO:0000313" key="3">
    <source>
        <dbReference type="Proteomes" id="UP000270626"/>
    </source>
</evidence>
<organism evidence="2 3">
    <name type="scientific">Azonexus fungiphilus</name>
    <dbReference type="NCBI Taxonomy" id="146940"/>
    <lineage>
        <taxon>Bacteria</taxon>
        <taxon>Pseudomonadati</taxon>
        <taxon>Pseudomonadota</taxon>
        <taxon>Betaproteobacteria</taxon>
        <taxon>Rhodocyclales</taxon>
        <taxon>Azonexaceae</taxon>
        <taxon>Azonexus</taxon>
    </lineage>
</organism>
<evidence type="ECO:0000256" key="1">
    <source>
        <dbReference type="SAM" id="Phobius"/>
    </source>
</evidence>
<proteinExistence type="predicted"/>
<dbReference type="RefSeq" id="WP_121458951.1">
    <property type="nucleotide sequence ID" value="NZ_RBXP01000017.1"/>
</dbReference>
<keyword evidence="1" id="KW-0812">Transmembrane</keyword>
<evidence type="ECO:0008006" key="4">
    <source>
        <dbReference type="Google" id="ProtNLM"/>
    </source>
</evidence>
<keyword evidence="1" id="KW-1133">Transmembrane helix</keyword>